<protein>
    <submittedName>
        <fullName evidence="2">RNA-directed RNA polymerase</fullName>
    </submittedName>
</protein>
<organism evidence="1 2">
    <name type="scientific">Heterorhabditis bacteriophora</name>
    <name type="common">Entomopathogenic nematode worm</name>
    <dbReference type="NCBI Taxonomy" id="37862"/>
    <lineage>
        <taxon>Eukaryota</taxon>
        <taxon>Metazoa</taxon>
        <taxon>Ecdysozoa</taxon>
        <taxon>Nematoda</taxon>
        <taxon>Chromadorea</taxon>
        <taxon>Rhabditida</taxon>
        <taxon>Rhabditina</taxon>
        <taxon>Rhabditomorpha</taxon>
        <taxon>Strongyloidea</taxon>
        <taxon>Heterorhabditidae</taxon>
        <taxon>Heterorhabditis</taxon>
    </lineage>
</organism>
<reference evidence="2" key="1">
    <citation type="submission" date="2016-11" db="UniProtKB">
        <authorList>
            <consortium name="WormBaseParasite"/>
        </authorList>
    </citation>
    <scope>IDENTIFICATION</scope>
</reference>
<dbReference type="Proteomes" id="UP000095283">
    <property type="component" value="Unplaced"/>
</dbReference>
<keyword evidence="1" id="KW-1185">Reference proteome</keyword>
<proteinExistence type="predicted"/>
<accession>A0A1I7WNL7</accession>
<name>A0A1I7WNL7_HETBA</name>
<sequence length="153" mass="17489">MVLAKDIEDGFDLDRIDTEMKMEKIRQSASKLTWDGFGQALRRNLMEKRLVCDAESRMDILQAISTMRRSLPENVSSCKIGYFGRLPMDSDYMRNLIKQGDFITLRSSIYAMLATVPNSLNGYIINSGRTHVDAGNVCFALNLSFRRIFDITF</sequence>
<dbReference type="WBParaSite" id="Hba_06677">
    <property type="protein sequence ID" value="Hba_06677"/>
    <property type="gene ID" value="Hba_06677"/>
</dbReference>
<evidence type="ECO:0000313" key="2">
    <source>
        <dbReference type="WBParaSite" id="Hba_06677"/>
    </source>
</evidence>
<dbReference type="AlphaFoldDB" id="A0A1I7WNL7"/>
<evidence type="ECO:0000313" key="1">
    <source>
        <dbReference type="Proteomes" id="UP000095283"/>
    </source>
</evidence>